<dbReference type="SUPFAM" id="SSF51726">
    <property type="entry name" value="UROD/MetE-like"/>
    <property type="match status" value="1"/>
</dbReference>
<evidence type="ECO:0000256" key="5">
    <source>
        <dbReference type="ARBA" id="ARBA00023239"/>
    </source>
</evidence>
<feature type="binding site" evidence="7">
    <location>
        <begin position="23"/>
        <end position="27"/>
    </location>
    <ligand>
        <name>substrate</name>
    </ligand>
</feature>
<evidence type="ECO:0000256" key="8">
    <source>
        <dbReference type="RuleBase" id="RU000554"/>
    </source>
</evidence>
<dbReference type="RefSeq" id="WP_338066056.1">
    <property type="nucleotide sequence ID" value="NZ_PEBV01000003.1"/>
</dbReference>
<feature type="binding site" evidence="7">
    <location>
        <position position="316"/>
    </location>
    <ligand>
        <name>substrate</name>
    </ligand>
</feature>
<comment type="function">
    <text evidence="7">Catalyzes the decarboxylation of four acetate groups of uroporphyrinogen-III to yield coproporphyrinogen-III.</text>
</comment>
<comment type="subunit">
    <text evidence="7">Homodimer.</text>
</comment>
<feature type="site" description="Transition state stabilizer" evidence="7">
    <location>
        <position position="72"/>
    </location>
</feature>
<dbReference type="NCBIfam" id="TIGR01464">
    <property type="entry name" value="hemE"/>
    <property type="match status" value="1"/>
</dbReference>
<dbReference type="PROSITE" id="PS00906">
    <property type="entry name" value="UROD_1"/>
    <property type="match status" value="1"/>
</dbReference>
<comment type="pathway">
    <text evidence="1 7 8">Porphyrin-containing compound metabolism; protoporphyrin-IX biosynthesis; coproporphyrinogen-III from 5-aminolevulinate: step 4/4.</text>
</comment>
<keyword evidence="4 7" id="KW-0210">Decarboxylase</keyword>
<dbReference type="EMBL" id="PEBV01000003">
    <property type="protein sequence ID" value="PTQ54519.1"/>
    <property type="molecule type" value="Genomic_DNA"/>
</dbReference>
<dbReference type="InterPro" id="IPR006361">
    <property type="entry name" value="Uroporphyrinogen_deCO2ase_HemE"/>
</dbReference>
<organism evidence="13 14">
    <name type="scientific">Hydrogenibacillus schlegelii</name>
    <name type="common">Bacillus schlegelii</name>
    <dbReference type="NCBI Taxonomy" id="1484"/>
    <lineage>
        <taxon>Bacteria</taxon>
        <taxon>Bacillati</taxon>
        <taxon>Bacillota</taxon>
        <taxon>Bacilli</taxon>
        <taxon>Bacillales</taxon>
        <taxon>Bacillales Family X. Incertae Sedis</taxon>
        <taxon>Hydrogenibacillus</taxon>
    </lineage>
</organism>
<evidence type="ECO:0000313" key="13">
    <source>
        <dbReference type="EMBL" id="PTQ54519.1"/>
    </source>
</evidence>
<comment type="caution">
    <text evidence="13">The sequence shown here is derived from an EMBL/GenBank/DDBJ whole genome shotgun (WGS) entry which is preliminary data.</text>
</comment>
<feature type="domain" description="Uroporphyrinogen decarboxylase (URO-D)" evidence="11">
    <location>
        <begin position="18"/>
        <end position="27"/>
    </location>
</feature>
<evidence type="ECO:0000256" key="9">
    <source>
        <dbReference type="RuleBase" id="RU004169"/>
    </source>
</evidence>
<name>A0A2T5GEB1_HYDSH</name>
<comment type="catalytic activity">
    <reaction evidence="7 8">
        <text>uroporphyrinogen III + 4 H(+) = coproporphyrinogen III + 4 CO2</text>
        <dbReference type="Rhea" id="RHEA:19865"/>
        <dbReference type="ChEBI" id="CHEBI:15378"/>
        <dbReference type="ChEBI" id="CHEBI:16526"/>
        <dbReference type="ChEBI" id="CHEBI:57308"/>
        <dbReference type="ChEBI" id="CHEBI:57309"/>
        <dbReference type="EC" id="4.1.1.37"/>
    </reaction>
</comment>
<evidence type="ECO:0000256" key="7">
    <source>
        <dbReference type="HAMAP-Rule" id="MF_00218"/>
    </source>
</evidence>
<feature type="region of interest" description="Disordered" evidence="10">
    <location>
        <begin position="345"/>
        <end position="376"/>
    </location>
</feature>
<evidence type="ECO:0000256" key="6">
    <source>
        <dbReference type="ARBA" id="ARBA00023244"/>
    </source>
</evidence>
<dbReference type="InterPro" id="IPR038071">
    <property type="entry name" value="UROD/MetE-like_sf"/>
</dbReference>
<evidence type="ECO:0000313" key="14">
    <source>
        <dbReference type="Proteomes" id="UP000244180"/>
    </source>
</evidence>
<evidence type="ECO:0000259" key="12">
    <source>
        <dbReference type="PROSITE" id="PS00907"/>
    </source>
</evidence>
<dbReference type="InterPro" id="IPR000257">
    <property type="entry name" value="Uroporphyrinogen_deCOase"/>
</dbReference>
<dbReference type="Pfam" id="PF01208">
    <property type="entry name" value="URO-D"/>
    <property type="match status" value="1"/>
</dbReference>
<feature type="binding site" evidence="7">
    <location>
        <position position="146"/>
    </location>
    <ligand>
        <name>substrate</name>
    </ligand>
</feature>
<reference evidence="13 14" key="1">
    <citation type="submission" date="2017-08" db="EMBL/GenBank/DDBJ databases">
        <title>Burning lignite coal seam in the remote Altai Mountains harbors a hydrogen-driven thermophilic microbial community.</title>
        <authorList>
            <person name="Kadnikov V.V."/>
            <person name="Mardanov A.V."/>
            <person name="Ivasenko D."/>
            <person name="Beletsky A.V."/>
            <person name="Karnachuk O.V."/>
            <person name="Ravin N.V."/>
        </authorList>
    </citation>
    <scope>NUCLEOTIDE SEQUENCE [LARGE SCALE GENOMIC DNA]</scope>
    <source>
        <strain evidence="13">AL33</strain>
    </source>
</reference>
<dbReference type="HAMAP" id="MF_00218">
    <property type="entry name" value="URO_D"/>
    <property type="match status" value="1"/>
</dbReference>
<dbReference type="PANTHER" id="PTHR21091:SF169">
    <property type="entry name" value="UROPORPHYRINOGEN DECARBOXYLASE"/>
    <property type="match status" value="1"/>
</dbReference>
<comment type="subcellular location">
    <subcellularLocation>
        <location evidence="7">Cytoplasm</location>
    </subcellularLocation>
</comment>
<proteinExistence type="inferred from homology"/>
<dbReference type="GO" id="GO:0006782">
    <property type="term" value="P:protoporphyrinogen IX biosynthetic process"/>
    <property type="evidence" value="ECO:0007669"/>
    <property type="project" value="UniProtKB-UniRule"/>
</dbReference>
<dbReference type="AlphaFoldDB" id="A0A2T5GEB1"/>
<feature type="binding site" evidence="7">
    <location>
        <position position="72"/>
    </location>
    <ligand>
        <name>substrate</name>
    </ligand>
</feature>
<dbReference type="CDD" id="cd00717">
    <property type="entry name" value="URO-D"/>
    <property type="match status" value="1"/>
</dbReference>
<dbReference type="UniPathway" id="UPA00251">
    <property type="reaction ID" value="UER00321"/>
</dbReference>
<comment type="caution">
    <text evidence="7">Lacks conserved residue(s) required for the propagation of feature annotation.</text>
</comment>
<keyword evidence="5 7" id="KW-0456">Lyase</keyword>
<dbReference type="GO" id="GO:0005829">
    <property type="term" value="C:cytosol"/>
    <property type="evidence" value="ECO:0007669"/>
    <property type="project" value="TreeGrafter"/>
</dbReference>
<dbReference type="EC" id="4.1.1.37" evidence="3 7"/>
<protein>
    <recommendedName>
        <fullName evidence="3 7">Uroporphyrinogen decarboxylase</fullName>
        <shortName evidence="7">UPD</shortName>
        <shortName evidence="7">URO-D</shortName>
        <ecNumber evidence="3 7">4.1.1.37</ecNumber>
    </recommendedName>
</protein>
<accession>A0A2T5GEB1</accession>
<keyword evidence="7" id="KW-0963">Cytoplasm</keyword>
<evidence type="ECO:0000256" key="3">
    <source>
        <dbReference type="ARBA" id="ARBA00012288"/>
    </source>
</evidence>
<dbReference type="PROSITE" id="PS00907">
    <property type="entry name" value="UROD_2"/>
    <property type="match status" value="1"/>
</dbReference>
<sequence>MNDRFLRAARKVPVDRTPIWFMRQAGRYDPEYHALKGRLSFKDIARLPEVAAELTALPVKKLGVDAAILYADIMTPVEGVGLSYEIVAGVGPVVERPIRSTEDVRALGAFDPAAVAGVFEAIRLVKRSLSVPLIGFAGGPFTLASYLIEGRPTRTYRETKRLMLRAPDVWTELMEALTAMTVRYLEAQLDAGADAVQLFDSWAGHLAPVDYERYALPYVRRIFQALAGRPAVKIYFPGVASGELLPLLRALPIDVVGVDWRVPLAEANRRLNGRFALQGNYDPLWLEAPPDVRRAYARTVVDAGLQAPGFIFNLGHGLYPEAELEAVRDLVATVQEYSAERLAGRRVGEGSAAGGPPAAGGPSAGAGDGPERGEAR</sequence>
<gene>
    <name evidence="7" type="primary">hemE</name>
    <name evidence="13" type="ORF">HSCHL_0098</name>
</gene>
<evidence type="ECO:0000256" key="2">
    <source>
        <dbReference type="ARBA" id="ARBA00009935"/>
    </source>
</evidence>
<dbReference type="Proteomes" id="UP000244180">
    <property type="component" value="Unassembled WGS sequence"/>
</dbReference>
<feature type="domain" description="Uroporphyrinogen decarboxylase (URO-D)" evidence="12">
    <location>
        <begin position="134"/>
        <end position="150"/>
    </location>
</feature>
<evidence type="ECO:0000256" key="4">
    <source>
        <dbReference type="ARBA" id="ARBA00022793"/>
    </source>
</evidence>
<dbReference type="Gene3D" id="3.20.20.210">
    <property type="match status" value="1"/>
</dbReference>
<feature type="binding site" evidence="7">
    <location>
        <position position="201"/>
    </location>
    <ligand>
        <name>substrate</name>
    </ligand>
</feature>
<dbReference type="GO" id="GO:0004853">
    <property type="term" value="F:uroporphyrinogen decarboxylase activity"/>
    <property type="evidence" value="ECO:0007669"/>
    <property type="project" value="UniProtKB-UniRule"/>
</dbReference>
<dbReference type="PANTHER" id="PTHR21091">
    <property type="entry name" value="METHYLTETRAHYDROFOLATE:HOMOCYSTEINE METHYLTRANSFERASE RELATED"/>
    <property type="match status" value="1"/>
</dbReference>
<evidence type="ECO:0000259" key="11">
    <source>
        <dbReference type="PROSITE" id="PS00906"/>
    </source>
</evidence>
<evidence type="ECO:0000256" key="10">
    <source>
        <dbReference type="SAM" id="MobiDB-lite"/>
    </source>
</evidence>
<evidence type="ECO:0000256" key="1">
    <source>
        <dbReference type="ARBA" id="ARBA00004804"/>
    </source>
</evidence>
<keyword evidence="6 7" id="KW-0627">Porphyrin biosynthesis</keyword>
<comment type="similarity">
    <text evidence="2 7 9">Belongs to the uroporphyrinogen decarboxylase family.</text>
</comment>